<proteinExistence type="predicted"/>
<evidence type="ECO:0000313" key="1">
    <source>
        <dbReference type="EMBL" id="CCE99638.1"/>
    </source>
</evidence>
<dbReference type="HOGENOM" id="CLU_2938522_0_0_5"/>
<reference evidence="1 2" key="1">
    <citation type="journal article" date="2012" name="J. Bacteriol.">
        <title>Genome sequence of the soybean symbiont Sinorhizobium fredii HH103.</title>
        <authorList>
            <person name="Weidner S."/>
            <person name="Becker A."/>
            <person name="Bonilla I."/>
            <person name="Jaenicke S."/>
            <person name="Lloret J."/>
            <person name="Margaret I."/>
            <person name="Puhler A."/>
            <person name="Ruiz-Sainz J.E."/>
            <person name="Schneiker-Bekel S."/>
            <person name="Szczepanowski R."/>
            <person name="Vinardell J.M."/>
            <person name="Zehner S."/>
            <person name="Gottfert M."/>
        </authorList>
    </citation>
    <scope>NUCLEOTIDE SEQUENCE [LARGE SCALE GENOMIC DNA]</scope>
    <source>
        <strain evidence="1 2">HH103</strain>
        <plasmid evidence="2">pSfHH103e</plasmid>
    </source>
</reference>
<dbReference type="Proteomes" id="UP000007735">
    <property type="component" value="Plasmid pSfHH103e"/>
</dbReference>
<dbReference type="KEGG" id="sfh:SFHH103_05172"/>
<dbReference type="EMBL" id="HE616899">
    <property type="protein sequence ID" value="CCE99638.1"/>
    <property type="molecule type" value="Genomic_DNA"/>
</dbReference>
<organism evidence="1 2">
    <name type="scientific">Sinorhizobium fredii (strain HH103)</name>
    <dbReference type="NCBI Taxonomy" id="1117943"/>
    <lineage>
        <taxon>Bacteria</taxon>
        <taxon>Pseudomonadati</taxon>
        <taxon>Pseudomonadota</taxon>
        <taxon>Alphaproteobacteria</taxon>
        <taxon>Hyphomicrobiales</taxon>
        <taxon>Rhizobiaceae</taxon>
        <taxon>Sinorhizobium/Ensifer group</taxon>
        <taxon>Sinorhizobium</taxon>
    </lineage>
</organism>
<sequence>MVSRPRPTGGLPLCVGTILIVVAVAGFEKRCGVAGLDPKQFVPELTGETRLNLVRRLALR</sequence>
<protein>
    <submittedName>
        <fullName evidence="1">Uncharacterized protein</fullName>
    </submittedName>
</protein>
<keyword evidence="1" id="KW-0614">Plasmid</keyword>
<accession>G9AF06</accession>
<dbReference type="AlphaFoldDB" id="G9AF06"/>
<gene>
    <name evidence="1" type="ordered locus">SFHH103_05172</name>
</gene>
<name>G9AF06_SINF1</name>
<geneLocation type="plasmid" evidence="1 2">
    <name>pSfHH103e</name>
</geneLocation>
<evidence type="ECO:0000313" key="2">
    <source>
        <dbReference type="Proteomes" id="UP000007735"/>
    </source>
</evidence>